<evidence type="ECO:0000256" key="6">
    <source>
        <dbReference type="ARBA" id="ARBA00023209"/>
    </source>
</evidence>
<keyword evidence="3 10" id="KW-0444">Lipid biosynthesis</keyword>
<dbReference type="Gene3D" id="3.40.718.10">
    <property type="entry name" value="Isopropylmalate Dehydrogenase"/>
    <property type="match status" value="1"/>
</dbReference>
<evidence type="ECO:0000313" key="12">
    <source>
        <dbReference type="Proteomes" id="UP000542342"/>
    </source>
</evidence>
<keyword evidence="7 10" id="KW-1208">Phospholipid metabolism</keyword>
<accession>A0A7V8VF91</accession>
<evidence type="ECO:0000256" key="7">
    <source>
        <dbReference type="ARBA" id="ARBA00023264"/>
    </source>
</evidence>
<reference evidence="11 12" key="1">
    <citation type="submission" date="2020-07" db="EMBL/GenBank/DDBJ databases">
        <title>Thermogemmata thermophila gen. nov., sp. nov., a novel moderate thermophilic planctomycete from a Kamchatka hot spring.</title>
        <authorList>
            <person name="Elcheninov A.G."/>
            <person name="Podosokorskaya O.A."/>
            <person name="Kovaleva O.L."/>
            <person name="Novikov A."/>
            <person name="Bonch-Osmolovskaya E.A."/>
            <person name="Toshchakov S.V."/>
            <person name="Kublanov I.V."/>
        </authorList>
    </citation>
    <scope>NUCLEOTIDE SEQUENCE [LARGE SCALE GENOMIC DNA]</scope>
    <source>
        <strain evidence="11 12">2918</strain>
    </source>
</reference>
<comment type="subunit">
    <text evidence="9 10">Homodimer. Probably interacts with PlsY.</text>
</comment>
<evidence type="ECO:0000256" key="9">
    <source>
        <dbReference type="ARBA" id="ARBA00046608"/>
    </source>
</evidence>
<dbReference type="Pfam" id="PF02504">
    <property type="entry name" value="FA_synthesis"/>
    <property type="match status" value="1"/>
</dbReference>
<dbReference type="HAMAP" id="MF_00019">
    <property type="entry name" value="PlsX"/>
    <property type="match status" value="1"/>
</dbReference>
<organism evidence="11 12">
    <name type="scientific">Thermogemmata fonticola</name>
    <dbReference type="NCBI Taxonomy" id="2755323"/>
    <lineage>
        <taxon>Bacteria</taxon>
        <taxon>Pseudomonadati</taxon>
        <taxon>Planctomycetota</taxon>
        <taxon>Planctomycetia</taxon>
        <taxon>Gemmatales</taxon>
        <taxon>Gemmataceae</taxon>
        <taxon>Thermogemmata</taxon>
    </lineage>
</organism>
<evidence type="ECO:0000313" key="11">
    <source>
        <dbReference type="EMBL" id="MBA2226862.1"/>
    </source>
</evidence>
<dbReference type="Proteomes" id="UP000542342">
    <property type="component" value="Unassembled WGS sequence"/>
</dbReference>
<comment type="function">
    <text evidence="10">Catalyzes the reversible formation of acyl-phosphate (acyl-PO(4)) from acyl-[acyl-carrier-protein] (acyl-ACP). This enzyme utilizes acyl-ACP as fatty acyl donor, but not acyl-CoA.</text>
</comment>
<protein>
    <recommendedName>
        <fullName evidence="8 10">Phosphate acyltransferase</fullName>
        <ecNumber evidence="8 10">2.3.1.274</ecNumber>
    </recommendedName>
    <alternativeName>
        <fullName evidence="10">Acyl-ACP phosphotransacylase</fullName>
    </alternativeName>
    <alternativeName>
        <fullName evidence="10">Acyl-[acyl-carrier-protein]--phosphate acyltransferase</fullName>
    </alternativeName>
    <alternativeName>
        <fullName evidence="10">Phosphate-acyl-ACP acyltransferase</fullName>
    </alternativeName>
</protein>
<keyword evidence="2 10" id="KW-0963">Cytoplasm</keyword>
<dbReference type="AlphaFoldDB" id="A0A7V8VF91"/>
<gene>
    <name evidence="10 11" type="primary">plsX</name>
    <name evidence="11" type="ORF">H0921_11885</name>
</gene>
<proteinExistence type="inferred from homology"/>
<evidence type="ECO:0000256" key="4">
    <source>
        <dbReference type="ARBA" id="ARBA00022679"/>
    </source>
</evidence>
<dbReference type="InterPro" id="IPR003664">
    <property type="entry name" value="FA_synthesis"/>
</dbReference>
<keyword evidence="6 10" id="KW-0594">Phospholipid biosynthesis</keyword>
<evidence type="ECO:0000256" key="3">
    <source>
        <dbReference type="ARBA" id="ARBA00022516"/>
    </source>
</evidence>
<evidence type="ECO:0000256" key="1">
    <source>
        <dbReference type="ARBA" id="ARBA00001232"/>
    </source>
</evidence>
<keyword evidence="11" id="KW-0012">Acyltransferase</keyword>
<keyword evidence="4 10" id="KW-0808">Transferase</keyword>
<dbReference type="GO" id="GO:0006633">
    <property type="term" value="P:fatty acid biosynthetic process"/>
    <property type="evidence" value="ECO:0007669"/>
    <property type="project" value="UniProtKB-UniRule"/>
</dbReference>
<dbReference type="NCBIfam" id="TIGR00182">
    <property type="entry name" value="plsX"/>
    <property type="match status" value="1"/>
</dbReference>
<dbReference type="GO" id="GO:0005737">
    <property type="term" value="C:cytoplasm"/>
    <property type="evidence" value="ECO:0007669"/>
    <property type="project" value="UniProtKB-SubCell"/>
</dbReference>
<dbReference type="PANTHER" id="PTHR30100">
    <property type="entry name" value="FATTY ACID/PHOSPHOLIPID SYNTHESIS PROTEIN PLSX"/>
    <property type="match status" value="1"/>
</dbReference>
<sequence>MRIALDAAGGDFGAAPNVAGAVRALQTVPDLTVVLVGDQAQLEPLLAAQDGVPAQRLEIVHTSDVVGMKDKPTEALRRKPDASIFRCWQLLAEHKVDGLVSAGNTGAVVAGGLKTRRFLPCVHRPGIAAVMPNARGHSVVIDVGANVFPKPRHLLEYAIMGSVFAQELLGVSRPAVGLMNVGEEEGKGHELVQKSYELLRQGPLRDQFVGNVEGRDIPRGVADVIVTDGFTGNVVLKLSEGVFEFLMNVVRERLVESLQGEKEQAALAWRDLIGRYHYSTFGGAPLLGIDGVCLICHGASSDVAIANALRAAARFVQLRLNASLVAALEQLPPDGEE</sequence>
<dbReference type="GO" id="GO:0008654">
    <property type="term" value="P:phospholipid biosynthetic process"/>
    <property type="evidence" value="ECO:0007669"/>
    <property type="project" value="UniProtKB-KW"/>
</dbReference>
<comment type="subcellular location">
    <subcellularLocation>
        <location evidence="10">Cytoplasm</location>
    </subcellularLocation>
    <text evidence="10">Associated with the membrane possibly through PlsY.</text>
</comment>
<keyword evidence="12" id="KW-1185">Reference proteome</keyword>
<dbReference type="PANTHER" id="PTHR30100:SF1">
    <property type="entry name" value="PHOSPHATE ACYLTRANSFERASE"/>
    <property type="match status" value="1"/>
</dbReference>
<dbReference type="RefSeq" id="WP_194538306.1">
    <property type="nucleotide sequence ID" value="NZ_JACEFB010000008.1"/>
</dbReference>
<dbReference type="EC" id="2.3.1.274" evidence="8 10"/>
<dbReference type="UniPathway" id="UPA00085"/>
<dbReference type="PIRSF" id="PIRSF002465">
    <property type="entry name" value="Phsphlp_syn_PlsX"/>
    <property type="match status" value="1"/>
</dbReference>
<keyword evidence="5 10" id="KW-0443">Lipid metabolism</keyword>
<comment type="caution">
    <text evidence="11">The sequence shown here is derived from an EMBL/GenBank/DDBJ whole genome shotgun (WGS) entry which is preliminary data.</text>
</comment>
<dbReference type="GO" id="GO:0043811">
    <property type="term" value="F:phosphate:acyl-[acyl carrier protein] acyltransferase activity"/>
    <property type="evidence" value="ECO:0007669"/>
    <property type="project" value="UniProtKB-UniRule"/>
</dbReference>
<dbReference type="EMBL" id="JACEFB010000008">
    <property type="protein sequence ID" value="MBA2226862.1"/>
    <property type="molecule type" value="Genomic_DNA"/>
</dbReference>
<evidence type="ECO:0000256" key="8">
    <source>
        <dbReference type="ARBA" id="ARBA00024069"/>
    </source>
</evidence>
<evidence type="ECO:0000256" key="2">
    <source>
        <dbReference type="ARBA" id="ARBA00022490"/>
    </source>
</evidence>
<comment type="pathway">
    <text evidence="10">Lipid metabolism; phospholipid metabolism.</text>
</comment>
<dbReference type="InterPro" id="IPR012281">
    <property type="entry name" value="Phospholipid_synth_PlsX-like"/>
</dbReference>
<comment type="catalytic activity">
    <reaction evidence="1 10">
        <text>a fatty acyl-[ACP] + phosphate = an acyl phosphate + holo-[ACP]</text>
        <dbReference type="Rhea" id="RHEA:42292"/>
        <dbReference type="Rhea" id="RHEA-COMP:9685"/>
        <dbReference type="Rhea" id="RHEA-COMP:14125"/>
        <dbReference type="ChEBI" id="CHEBI:43474"/>
        <dbReference type="ChEBI" id="CHEBI:59918"/>
        <dbReference type="ChEBI" id="CHEBI:64479"/>
        <dbReference type="ChEBI" id="CHEBI:138651"/>
        <dbReference type="EC" id="2.3.1.274"/>
    </reaction>
</comment>
<name>A0A7V8VF91_9BACT</name>
<comment type="similarity">
    <text evidence="10">Belongs to the PlsX family.</text>
</comment>
<dbReference type="SUPFAM" id="SSF53659">
    <property type="entry name" value="Isocitrate/Isopropylmalate dehydrogenase-like"/>
    <property type="match status" value="1"/>
</dbReference>
<evidence type="ECO:0000256" key="5">
    <source>
        <dbReference type="ARBA" id="ARBA00023098"/>
    </source>
</evidence>
<evidence type="ECO:0000256" key="10">
    <source>
        <dbReference type="HAMAP-Rule" id="MF_00019"/>
    </source>
</evidence>